<keyword evidence="1" id="KW-1133">Transmembrane helix</keyword>
<dbReference type="RefSeq" id="WP_148913345.1">
    <property type="nucleotide sequence ID" value="NZ_VSZS01000054.1"/>
</dbReference>
<keyword evidence="3" id="KW-1185">Reference proteome</keyword>
<sequence>MISQMNAVQNAARLAMADHRAAEPILLRRRSQGGGFRYGLLLIPVVLVGLAIFAAFPSG</sequence>
<reference evidence="2 3" key="1">
    <citation type="submission" date="2019-08" db="EMBL/GenBank/DDBJ databases">
        <authorList>
            <person name="Seo Y.L."/>
        </authorList>
    </citation>
    <scope>NUCLEOTIDE SEQUENCE [LARGE SCALE GENOMIC DNA]</scope>
    <source>
        <strain evidence="2 3">MaA-C15</strain>
    </source>
</reference>
<accession>A0A5D4H4G9</accession>
<comment type="caution">
    <text evidence="2">The sequence shown here is derived from an EMBL/GenBank/DDBJ whole genome shotgun (WGS) entry which is preliminary data.</text>
</comment>
<dbReference type="AlphaFoldDB" id="A0A5D4H4G9"/>
<gene>
    <name evidence="2" type="ORF">FY036_03675</name>
</gene>
<keyword evidence="1" id="KW-0812">Transmembrane</keyword>
<proteinExistence type="predicted"/>
<dbReference type="Proteomes" id="UP000323258">
    <property type="component" value="Unassembled WGS sequence"/>
</dbReference>
<organism evidence="2 3">
    <name type="scientific">Neoaquamicrobium microcysteis</name>
    <dbReference type="NCBI Taxonomy" id="2682781"/>
    <lineage>
        <taxon>Bacteria</taxon>
        <taxon>Pseudomonadati</taxon>
        <taxon>Pseudomonadota</taxon>
        <taxon>Alphaproteobacteria</taxon>
        <taxon>Hyphomicrobiales</taxon>
        <taxon>Phyllobacteriaceae</taxon>
        <taxon>Neoaquamicrobium</taxon>
    </lineage>
</organism>
<dbReference type="EMBL" id="VSZS01000054">
    <property type="protein sequence ID" value="TYR34929.1"/>
    <property type="molecule type" value="Genomic_DNA"/>
</dbReference>
<keyword evidence="1" id="KW-0472">Membrane</keyword>
<evidence type="ECO:0000256" key="1">
    <source>
        <dbReference type="SAM" id="Phobius"/>
    </source>
</evidence>
<name>A0A5D4H4G9_9HYPH</name>
<evidence type="ECO:0000313" key="2">
    <source>
        <dbReference type="EMBL" id="TYR34929.1"/>
    </source>
</evidence>
<evidence type="ECO:0000313" key="3">
    <source>
        <dbReference type="Proteomes" id="UP000323258"/>
    </source>
</evidence>
<protein>
    <submittedName>
        <fullName evidence="2">Uncharacterized protein</fullName>
    </submittedName>
</protein>
<reference evidence="2 3" key="2">
    <citation type="submission" date="2019-09" db="EMBL/GenBank/DDBJ databases">
        <title>Mesorhizobium sp. MaA-C15 isolated from Microcystis aeruginosa.</title>
        <authorList>
            <person name="Jeong S.E."/>
            <person name="Jin H.M."/>
            <person name="Jeon C.O."/>
        </authorList>
    </citation>
    <scope>NUCLEOTIDE SEQUENCE [LARGE SCALE GENOMIC DNA]</scope>
    <source>
        <strain evidence="2 3">MaA-C15</strain>
    </source>
</reference>
<feature type="transmembrane region" description="Helical" evidence="1">
    <location>
        <begin position="38"/>
        <end position="56"/>
    </location>
</feature>